<dbReference type="STRING" id="100884.GCA_000269565_02543"/>
<accession>E7GE10</accession>
<feature type="transmembrane region" description="Helical" evidence="1">
    <location>
        <begin position="304"/>
        <end position="330"/>
    </location>
</feature>
<name>E7GE10_9FIRM</name>
<proteinExistence type="predicted"/>
<sequence length="676" mass="80390">MYMKRIKTFILIIFSLLIILLIYDKANSQAKLFHSSKGFNHNIMRYDISIPGNLSHEEKDDLLAFIIQQSQQESFIVEYDLYEDLVTKSYLSNSKDNFLNEIEMNKKYQFYYIFDYHHDTIQYSTLDKLDAHNDLYGNLYIYSFGDDNIEKFIYKLQTEFSYLTVSVDEHYNESLLNQEEASQKYILQRAFIIISLMILLYITIVFVDISKKQNYISIYKFHGDSSLYIYWNYLKRETSLFGVIFIFLYMLSMIIPVTLGIMLKVYLSTSFIIICIVFVIWLLFSITYGILIKNIKIYQSIKKSYSYQFIVGFHFILKGVFVFLSILFLYHSFTYTCSIIEEYTHSQILLDKVNTMVRLESYSTKVSSSPEEMMEYSSKISKILEESHKAISINALRYNDSMKFLFEEENVYDPLYYLENAIIVNPHYLEVENILDIHGKPIYESNRDYKEKPVIYVPESMMNDIGVKSIQKNPDLNYFEFIPILDNQEVYSYQPGYIKSRNGFIKNSCIIVDGYISLEYCLIDVGTENLEEGFEKWCQENQIDSEGINVEKVENDLIIYLEQLKHELMIYAVGFIIGCIGLIILIYQFLSIYLDYHLRKIFILTIHGESVFYKYSAYFEYQLYLYTLMIFVCIIFRYSYFIPFCIVVLFIDYFIAYMIMKRIDKQVYLFERSGEL</sequence>
<keyword evidence="3" id="KW-1185">Reference proteome</keyword>
<evidence type="ECO:0000313" key="3">
    <source>
        <dbReference type="Proteomes" id="UP000003157"/>
    </source>
</evidence>
<feature type="transmembrane region" description="Helical" evidence="1">
    <location>
        <begin position="641"/>
        <end position="660"/>
    </location>
</feature>
<feature type="transmembrane region" description="Helical" evidence="1">
    <location>
        <begin position="186"/>
        <end position="207"/>
    </location>
</feature>
<evidence type="ECO:0000256" key="1">
    <source>
        <dbReference type="SAM" id="Phobius"/>
    </source>
</evidence>
<comment type="caution">
    <text evidence="2">The sequence shown here is derived from an EMBL/GenBank/DDBJ whole genome shotgun (WGS) entry which is preliminary data.</text>
</comment>
<feature type="transmembrane region" description="Helical" evidence="1">
    <location>
        <begin position="269"/>
        <end position="292"/>
    </location>
</feature>
<keyword evidence="1" id="KW-0812">Transmembrane</keyword>
<dbReference type="AlphaFoldDB" id="E7GE10"/>
<evidence type="ECO:0000313" key="2">
    <source>
        <dbReference type="EMBL" id="EFW03813.1"/>
    </source>
</evidence>
<dbReference type="Proteomes" id="UP000003157">
    <property type="component" value="Unassembled WGS sequence"/>
</dbReference>
<dbReference type="EMBL" id="ADKX01000043">
    <property type="protein sequence ID" value="EFW03813.1"/>
    <property type="molecule type" value="Genomic_DNA"/>
</dbReference>
<feature type="transmembrane region" description="Helical" evidence="1">
    <location>
        <begin position="568"/>
        <end position="594"/>
    </location>
</feature>
<organism evidence="2 3">
    <name type="scientific">Coprobacillus cateniformis</name>
    <dbReference type="NCBI Taxonomy" id="100884"/>
    <lineage>
        <taxon>Bacteria</taxon>
        <taxon>Bacillati</taxon>
        <taxon>Bacillota</taxon>
        <taxon>Erysipelotrichia</taxon>
        <taxon>Erysipelotrichales</taxon>
        <taxon>Coprobacillaceae</taxon>
        <taxon>Coprobacillus</taxon>
    </lineage>
</organism>
<keyword evidence="1" id="KW-0472">Membrane</keyword>
<reference evidence="2 3" key="1">
    <citation type="submission" date="2010-12" db="EMBL/GenBank/DDBJ databases">
        <title>The Genome Sequence of Coprobacillus sp. strain 29_1.</title>
        <authorList>
            <consortium name="The Broad Institute Genome Sequencing Platform"/>
            <person name="Earl A."/>
            <person name="Ward D."/>
            <person name="Feldgarden M."/>
            <person name="Gevers D."/>
            <person name="Daigneault M."/>
            <person name="Sibley C.D."/>
            <person name="White A."/>
            <person name="Strauss J."/>
            <person name="Allen-Vercoe E."/>
            <person name="Young S.K."/>
            <person name="Zeng Q."/>
            <person name="Gargeya S."/>
            <person name="Fitzgerald M."/>
            <person name="Haas B."/>
            <person name="Abouelleil A."/>
            <person name="Alvarado L."/>
            <person name="Arachchi H.M."/>
            <person name="Berlin A."/>
            <person name="Brown A."/>
            <person name="Chapman S.B."/>
            <person name="Chen Z."/>
            <person name="Dunbar C."/>
            <person name="Freedman E."/>
            <person name="Gearin G."/>
            <person name="Gellesch M."/>
            <person name="Goldberg J."/>
            <person name="Griggs A."/>
            <person name="Gujja S."/>
            <person name="Heilman E."/>
            <person name="Heiman D."/>
            <person name="Howarth C."/>
            <person name="Larson L."/>
            <person name="Lui A."/>
            <person name="MacDonald P.J.P."/>
            <person name="Mehta T."/>
            <person name="Montmayeur A."/>
            <person name="Murphy C."/>
            <person name="Neiman D."/>
            <person name="Pearson M."/>
            <person name="Priest M."/>
            <person name="Roberts A."/>
            <person name="Saif S."/>
            <person name="Shea T."/>
            <person name="Shenoy N."/>
            <person name="Sisk P."/>
            <person name="Stolte C."/>
            <person name="Sykes S."/>
            <person name="White J."/>
            <person name="Yandava C."/>
            <person name="Nusbaum C."/>
            <person name="Birren B."/>
        </authorList>
    </citation>
    <scope>NUCLEOTIDE SEQUENCE [LARGE SCALE GENOMIC DNA]</scope>
    <source>
        <strain evidence="2 3">29_1</strain>
    </source>
</reference>
<feature type="transmembrane region" description="Helical" evidence="1">
    <location>
        <begin position="240"/>
        <end position="263"/>
    </location>
</feature>
<protein>
    <submittedName>
        <fullName evidence="2">Uncharacterized protein</fullName>
    </submittedName>
</protein>
<keyword evidence="1" id="KW-1133">Transmembrane helix</keyword>
<gene>
    <name evidence="2" type="ORF">HMPREF9488_03003</name>
</gene>
<feature type="transmembrane region" description="Helical" evidence="1">
    <location>
        <begin position="615"/>
        <end position="635"/>
    </location>
</feature>
<dbReference type="HOGENOM" id="CLU_406381_0_0_9"/>